<keyword evidence="3" id="KW-0238">DNA-binding</keyword>
<evidence type="ECO:0000313" key="7">
    <source>
        <dbReference type="Proteomes" id="UP001438953"/>
    </source>
</evidence>
<dbReference type="NCBIfam" id="NF002964">
    <property type="entry name" value="PRK03635.1"/>
    <property type="match status" value="1"/>
</dbReference>
<proteinExistence type="inferred from homology"/>
<dbReference type="EMBL" id="JAYWLC010000007">
    <property type="protein sequence ID" value="MER5172305.1"/>
    <property type="molecule type" value="Genomic_DNA"/>
</dbReference>
<dbReference type="InterPro" id="IPR050176">
    <property type="entry name" value="LTTR"/>
</dbReference>
<dbReference type="InterPro" id="IPR036388">
    <property type="entry name" value="WH-like_DNA-bd_sf"/>
</dbReference>
<reference evidence="6 7" key="2">
    <citation type="submission" date="2024-06" db="EMBL/GenBank/DDBJ databases">
        <title>Thioclava kandeliae sp. nov. from a rhizosphere soil sample of Kandelia candel in a mangrove.</title>
        <authorList>
            <person name="Mu T."/>
        </authorList>
    </citation>
    <scope>NUCLEOTIDE SEQUENCE [LARGE SCALE GENOMIC DNA]</scope>
    <source>
        <strain evidence="6 7">CPCC 100088</strain>
    </source>
</reference>
<evidence type="ECO:0000256" key="3">
    <source>
        <dbReference type="ARBA" id="ARBA00023125"/>
    </source>
</evidence>
<keyword evidence="2" id="KW-0805">Transcription regulation</keyword>
<evidence type="ECO:0000256" key="4">
    <source>
        <dbReference type="ARBA" id="ARBA00023163"/>
    </source>
</evidence>
<dbReference type="RefSeq" id="WP_350937059.1">
    <property type="nucleotide sequence ID" value="NZ_JAYWLC010000007.1"/>
</dbReference>
<feature type="domain" description="HTH lysR-type" evidence="5">
    <location>
        <begin position="2"/>
        <end position="58"/>
    </location>
</feature>
<dbReference type="Proteomes" id="UP001438953">
    <property type="component" value="Unassembled WGS sequence"/>
</dbReference>
<dbReference type="InterPro" id="IPR036390">
    <property type="entry name" value="WH_DNA-bd_sf"/>
</dbReference>
<accession>A0ABV1SHC6</accession>
<dbReference type="InterPro" id="IPR000847">
    <property type="entry name" value="LysR_HTH_N"/>
</dbReference>
<dbReference type="Pfam" id="PF03466">
    <property type="entry name" value="LysR_substrate"/>
    <property type="match status" value="1"/>
</dbReference>
<keyword evidence="7" id="KW-1185">Reference proteome</keyword>
<dbReference type="PANTHER" id="PTHR30579">
    <property type="entry name" value="TRANSCRIPTIONAL REGULATOR"/>
    <property type="match status" value="1"/>
</dbReference>
<dbReference type="SUPFAM" id="SSF53850">
    <property type="entry name" value="Periplasmic binding protein-like II"/>
    <property type="match status" value="1"/>
</dbReference>
<organism evidence="6 7">
    <name type="scientific">Thioclava kandeliae</name>
    <dbReference type="NCBI Taxonomy" id="3070818"/>
    <lineage>
        <taxon>Bacteria</taxon>
        <taxon>Pseudomonadati</taxon>
        <taxon>Pseudomonadota</taxon>
        <taxon>Alphaproteobacteria</taxon>
        <taxon>Rhodobacterales</taxon>
        <taxon>Paracoccaceae</taxon>
        <taxon>Thioclava</taxon>
    </lineage>
</organism>
<dbReference type="Pfam" id="PF00126">
    <property type="entry name" value="HTH_1"/>
    <property type="match status" value="1"/>
</dbReference>
<reference evidence="6 7" key="1">
    <citation type="submission" date="2024-01" db="EMBL/GenBank/DDBJ databases">
        <authorList>
            <person name="Deng Y."/>
            <person name="Su J."/>
        </authorList>
    </citation>
    <scope>NUCLEOTIDE SEQUENCE [LARGE SCALE GENOMIC DNA]</scope>
    <source>
        <strain evidence="6 7">CPCC 100088</strain>
    </source>
</reference>
<evidence type="ECO:0000259" key="5">
    <source>
        <dbReference type="PROSITE" id="PS50931"/>
    </source>
</evidence>
<comment type="caution">
    <text evidence="6">The sequence shown here is derived from an EMBL/GenBank/DDBJ whole genome shotgun (WGS) entry which is preliminary data.</text>
</comment>
<dbReference type="Gene3D" id="1.10.10.10">
    <property type="entry name" value="Winged helix-like DNA-binding domain superfamily/Winged helix DNA-binding domain"/>
    <property type="match status" value="1"/>
</dbReference>
<dbReference type="InterPro" id="IPR017685">
    <property type="entry name" value="ArgP"/>
</dbReference>
<dbReference type="InterPro" id="IPR005119">
    <property type="entry name" value="LysR_subst-bd"/>
</dbReference>
<dbReference type="Gene3D" id="3.40.190.290">
    <property type="match status" value="1"/>
</dbReference>
<dbReference type="PROSITE" id="PS50931">
    <property type="entry name" value="HTH_LYSR"/>
    <property type="match status" value="1"/>
</dbReference>
<evidence type="ECO:0000256" key="2">
    <source>
        <dbReference type="ARBA" id="ARBA00023015"/>
    </source>
</evidence>
<dbReference type="NCBIfam" id="TIGR03298">
    <property type="entry name" value="argP"/>
    <property type="match status" value="1"/>
</dbReference>
<evidence type="ECO:0000256" key="1">
    <source>
        <dbReference type="ARBA" id="ARBA00009437"/>
    </source>
</evidence>
<sequence length="285" mass="30462">MLDYPALQALAMVIETGSFEAAAQALRVTPSAVSQRIRSLEDRMGAVLVIRGQPCTGTAEGLRLAHHLAQVRLLEQGLTGQGVARLRVAINADSLASWALPALAGLGALFDLVIEDETQSEGWLRRGEVMAAVTTNPVAVAGCDLSPLGRMRYIACATPGFIARHFPQGVTAQALETAPALVFSAKDGLQALWARERHAMTRPLPAHHIGSTHDFLRAGCLGMGWALHPEALVRDHLASGALVMLDEKPMEVALYWQSLRNLKDALAPLSQALRHAARGALSPMV</sequence>
<comment type="similarity">
    <text evidence="1">Belongs to the LysR transcriptional regulatory family.</text>
</comment>
<name>A0ABV1SHC6_9RHOB</name>
<protein>
    <submittedName>
        <fullName evidence="6">LysR family transcriptional regulator ArgP</fullName>
    </submittedName>
</protein>
<keyword evidence="4" id="KW-0804">Transcription</keyword>
<dbReference type="PANTHER" id="PTHR30579:SF2">
    <property type="entry name" value="HTH-TYPE TRANSCRIPTIONAL REGULATOR ARGP"/>
    <property type="match status" value="1"/>
</dbReference>
<gene>
    <name evidence="6" type="ORF">VSX56_11010</name>
</gene>
<dbReference type="SUPFAM" id="SSF46785">
    <property type="entry name" value="Winged helix' DNA-binding domain"/>
    <property type="match status" value="1"/>
</dbReference>
<evidence type="ECO:0000313" key="6">
    <source>
        <dbReference type="EMBL" id="MER5172305.1"/>
    </source>
</evidence>